<sequence>MCVAGQTAGGVRLTLTFLLCFWSRMLSGKKQKNIKKNIFVSTR</sequence>
<proteinExistence type="predicted"/>
<dbReference type="Proteomes" id="UP000003586">
    <property type="component" value="Chromosome"/>
</dbReference>
<dbReference type="EMBL" id="CP007035">
    <property type="protein sequence ID" value="AHF17409.1"/>
    <property type="molecule type" value="Genomic_DNA"/>
</dbReference>
<dbReference type="STRING" id="929713.NIASO_07010"/>
<dbReference type="HOGENOM" id="CLU_3236639_0_0_10"/>
<accession>W0F7H3</accession>
<keyword evidence="3" id="KW-1185">Reference proteome</keyword>
<evidence type="ECO:0000256" key="1">
    <source>
        <dbReference type="SAM" id="Phobius"/>
    </source>
</evidence>
<keyword evidence="1" id="KW-0472">Membrane</keyword>
<dbReference type="AlphaFoldDB" id="W0F7H3"/>
<dbReference type="KEGG" id="nso:NIASO_07010"/>
<gene>
    <name evidence="2" type="ORF">NIASO_07010</name>
</gene>
<protein>
    <submittedName>
        <fullName evidence="2">Uncharacterized protein</fullName>
    </submittedName>
</protein>
<organism evidence="2 3">
    <name type="scientific">Niabella soli DSM 19437</name>
    <dbReference type="NCBI Taxonomy" id="929713"/>
    <lineage>
        <taxon>Bacteria</taxon>
        <taxon>Pseudomonadati</taxon>
        <taxon>Bacteroidota</taxon>
        <taxon>Chitinophagia</taxon>
        <taxon>Chitinophagales</taxon>
        <taxon>Chitinophagaceae</taxon>
        <taxon>Niabella</taxon>
    </lineage>
</organism>
<evidence type="ECO:0000313" key="2">
    <source>
        <dbReference type="EMBL" id="AHF17409.1"/>
    </source>
</evidence>
<name>W0F7H3_9BACT</name>
<keyword evidence="1" id="KW-1133">Transmembrane helix</keyword>
<reference evidence="2 3" key="1">
    <citation type="submission" date="2013-12" db="EMBL/GenBank/DDBJ databases">
        <authorList>
            <consortium name="DOE Joint Genome Institute"/>
            <person name="Eisen J."/>
            <person name="Huntemann M."/>
            <person name="Han J."/>
            <person name="Chen A."/>
            <person name="Kyrpides N."/>
            <person name="Mavromatis K."/>
            <person name="Markowitz V."/>
            <person name="Palaniappan K."/>
            <person name="Ivanova N."/>
            <person name="Schaumberg A."/>
            <person name="Pati A."/>
            <person name="Liolios K."/>
            <person name="Nordberg H.P."/>
            <person name="Cantor M.N."/>
            <person name="Hua S.X."/>
            <person name="Woyke T."/>
        </authorList>
    </citation>
    <scope>NUCLEOTIDE SEQUENCE [LARGE SCALE GENOMIC DNA]</scope>
    <source>
        <strain evidence="3">DSM 19437</strain>
    </source>
</reference>
<feature type="transmembrane region" description="Helical" evidence="1">
    <location>
        <begin position="6"/>
        <end position="26"/>
    </location>
</feature>
<keyword evidence="1" id="KW-0812">Transmembrane</keyword>
<evidence type="ECO:0000313" key="3">
    <source>
        <dbReference type="Proteomes" id="UP000003586"/>
    </source>
</evidence>